<evidence type="ECO:0000313" key="3">
    <source>
        <dbReference type="Proteomes" id="UP000033536"/>
    </source>
</evidence>
<keyword evidence="3" id="KW-1185">Reference proteome</keyword>
<name>A0A7X0X1S9_LISSE</name>
<sequence>MTKSLDEISVKAEKVARKTGEVAGTVAKISVYSSVWAVKTSVDKSRAFVKGFKQGWSGK</sequence>
<evidence type="ECO:0000313" key="2">
    <source>
        <dbReference type="EMBL" id="MBC1486051.1"/>
    </source>
</evidence>
<dbReference type="RefSeq" id="WP_003745511.1">
    <property type="nucleotide sequence ID" value="NZ_CP063071.1"/>
</dbReference>
<evidence type="ECO:0000313" key="4">
    <source>
        <dbReference type="Proteomes" id="UP000523362"/>
    </source>
</evidence>
<dbReference type="EMBL" id="JAARRG010000004">
    <property type="protein sequence ID" value="MBC1486051.1"/>
    <property type="molecule type" value="Genomic_DNA"/>
</dbReference>
<dbReference type="Proteomes" id="UP000523362">
    <property type="component" value="Unassembled WGS sequence"/>
</dbReference>
<comment type="caution">
    <text evidence="2">The sequence shown here is derived from an EMBL/GenBank/DDBJ whole genome shotgun (WGS) entry which is preliminary data.</text>
</comment>
<protein>
    <submittedName>
        <fullName evidence="2">Uncharacterized protein</fullName>
    </submittedName>
</protein>
<dbReference type="Proteomes" id="UP000033536">
    <property type="component" value="Unassembled WGS sequence"/>
</dbReference>
<reference evidence="1 3" key="1">
    <citation type="submission" date="2015-02" db="EMBL/GenBank/DDBJ databases">
        <title>Sequencing of Listeria spp. dairy environmental strains.</title>
        <authorList>
            <person name="Muhterem-Uyar M."/>
            <person name="Wagner M."/>
            <person name="Schmitz-Esser S."/>
            <person name="Stessl B."/>
        </authorList>
    </citation>
    <scope>NUCLEOTIDE SEQUENCE [LARGE SCALE GENOMIC DNA]</scope>
    <source>
        <strain evidence="1 3">7KSM</strain>
    </source>
</reference>
<organism evidence="2 4">
    <name type="scientific">Listeria seeligeri</name>
    <dbReference type="NCBI Taxonomy" id="1640"/>
    <lineage>
        <taxon>Bacteria</taxon>
        <taxon>Bacillati</taxon>
        <taxon>Bacillota</taxon>
        <taxon>Bacilli</taxon>
        <taxon>Bacillales</taxon>
        <taxon>Listeriaceae</taxon>
        <taxon>Listeria</taxon>
    </lineage>
</organism>
<accession>A0A7X0X1S9</accession>
<gene>
    <name evidence="2" type="ORF">HB897_07410</name>
    <name evidence="1" type="ORF">UQ68_12095</name>
</gene>
<dbReference type="EMBL" id="JYOM01000015">
    <property type="protein sequence ID" value="KKD45028.1"/>
    <property type="molecule type" value="Genomic_DNA"/>
</dbReference>
<evidence type="ECO:0000313" key="1">
    <source>
        <dbReference type="EMBL" id="KKD45028.1"/>
    </source>
</evidence>
<proteinExistence type="predicted"/>
<reference evidence="2 4" key="2">
    <citation type="submission" date="2020-03" db="EMBL/GenBank/DDBJ databases">
        <title>Soil Listeria distribution.</title>
        <authorList>
            <person name="Liao J."/>
            <person name="Wiedmann M."/>
        </authorList>
    </citation>
    <scope>NUCLEOTIDE SEQUENCE [LARGE SCALE GENOMIC DNA]</scope>
    <source>
        <strain evidence="2 4">FSL L7-1560</strain>
    </source>
</reference>
<dbReference type="AlphaFoldDB" id="A0A7X0X1S9"/>